<dbReference type="RefSeq" id="WP_219002829.1">
    <property type="nucleotide sequence ID" value="NZ_CP079194.1"/>
</dbReference>
<dbReference type="Proteomes" id="UP000825009">
    <property type="component" value="Chromosome"/>
</dbReference>
<dbReference type="AlphaFoldDB" id="A0A8F6TY64"/>
<dbReference type="InterPro" id="IPR019301">
    <property type="entry name" value="Flagellar_prot_FlgJ_N"/>
</dbReference>
<proteinExistence type="predicted"/>
<dbReference type="EMBL" id="CP079194">
    <property type="protein sequence ID" value="QXT39872.1"/>
    <property type="molecule type" value="Genomic_DNA"/>
</dbReference>
<gene>
    <name evidence="2" type="ORF">KYE46_01015</name>
</gene>
<evidence type="ECO:0000313" key="2">
    <source>
        <dbReference type="EMBL" id="QXT39872.1"/>
    </source>
</evidence>
<reference evidence="2 3" key="1">
    <citation type="submission" date="2021-07" db="EMBL/GenBank/DDBJ databases">
        <title>A novel Jannaschia species isolated from marine dinoflagellate Ceratoperidinium margalefii.</title>
        <authorList>
            <person name="Jiang Y."/>
            <person name="Li Z."/>
        </authorList>
    </citation>
    <scope>NUCLEOTIDE SEQUENCE [LARGE SCALE GENOMIC DNA]</scope>
    <source>
        <strain evidence="2 3">J12C1-MA-4</strain>
    </source>
</reference>
<keyword evidence="3" id="KW-1185">Reference proteome</keyword>
<dbReference type="KEGG" id="gce:KYE46_01015"/>
<name>A0A8F6TY64_9RHOB</name>
<dbReference type="Pfam" id="PF10135">
    <property type="entry name" value="Rod-binding"/>
    <property type="match status" value="1"/>
</dbReference>
<feature type="domain" description="Flagellar protein FlgJ N-terminal" evidence="1">
    <location>
        <begin position="22"/>
        <end position="60"/>
    </location>
</feature>
<protein>
    <submittedName>
        <fullName evidence="2">Rod-binding protein</fullName>
    </submittedName>
</protein>
<evidence type="ECO:0000259" key="1">
    <source>
        <dbReference type="Pfam" id="PF10135"/>
    </source>
</evidence>
<evidence type="ECO:0000313" key="3">
    <source>
        <dbReference type="Proteomes" id="UP000825009"/>
    </source>
</evidence>
<sequence length="71" mass="7442">MELEAAFLSEMLKHAGFGEARGEESFGGGIGEAQFSSMLLNEHANALSARGGLGLAESIFDSLVRRAEAAQ</sequence>
<organism evidence="2 3">
    <name type="scientific">Gymnodinialimonas ceratoperidinii</name>
    <dbReference type="NCBI Taxonomy" id="2856823"/>
    <lineage>
        <taxon>Bacteria</taxon>
        <taxon>Pseudomonadati</taxon>
        <taxon>Pseudomonadota</taxon>
        <taxon>Alphaproteobacteria</taxon>
        <taxon>Rhodobacterales</taxon>
        <taxon>Paracoccaceae</taxon>
        <taxon>Gymnodinialimonas</taxon>
    </lineage>
</organism>
<accession>A0A8F6TY64</accession>